<dbReference type="InterPro" id="IPR000182">
    <property type="entry name" value="GNAT_dom"/>
</dbReference>
<evidence type="ECO:0000256" key="9">
    <source>
        <dbReference type="ARBA" id="ARBA00049002"/>
    </source>
</evidence>
<dbReference type="AlphaFoldDB" id="A0A183TMI0"/>
<comment type="catalytic activity">
    <reaction evidence="11">
        <text>N-terminal L-methionyl-L-threonyl-[protein] + acetyl-CoA = N-terminal N(alpha)-acetyl-L-methionyl-L-threonyl-[protein] + CoA + H(+)</text>
        <dbReference type="Rhea" id="RHEA:50576"/>
        <dbReference type="Rhea" id="RHEA-COMP:12732"/>
        <dbReference type="Rhea" id="RHEA-COMP:12733"/>
        <dbReference type="ChEBI" id="CHEBI:15378"/>
        <dbReference type="ChEBI" id="CHEBI:57287"/>
        <dbReference type="ChEBI" id="CHEBI:57288"/>
        <dbReference type="ChEBI" id="CHEBI:133404"/>
        <dbReference type="ChEBI" id="CHEBI:133405"/>
        <dbReference type="EC" id="2.3.1.258"/>
    </reaction>
</comment>
<keyword evidence="1" id="KW-0808">Transferase</keyword>
<dbReference type="CDD" id="cd04301">
    <property type="entry name" value="NAT_SF"/>
    <property type="match status" value="1"/>
</dbReference>
<accession>A0A183TMI0</accession>
<dbReference type="InterPro" id="IPR016181">
    <property type="entry name" value="Acyl_CoA_acyltransferase"/>
</dbReference>
<dbReference type="PANTHER" id="PTHR42919">
    <property type="entry name" value="N-ALPHA-ACETYLTRANSFERASE"/>
    <property type="match status" value="1"/>
</dbReference>
<evidence type="ECO:0000256" key="8">
    <source>
        <dbReference type="ARBA" id="ARBA00048799"/>
    </source>
</evidence>
<evidence type="ECO:0000256" key="5">
    <source>
        <dbReference type="ARBA" id="ARBA00048335"/>
    </source>
</evidence>
<dbReference type="WBParaSite" id="SSLN_0001835201-mRNA-1">
    <property type="protein sequence ID" value="SSLN_0001835201-mRNA-1"/>
    <property type="gene ID" value="SSLN_0001835201"/>
</dbReference>
<dbReference type="SUPFAM" id="SSF55729">
    <property type="entry name" value="Acyl-CoA N-acyltransferases (Nat)"/>
    <property type="match status" value="1"/>
</dbReference>
<evidence type="ECO:0000256" key="10">
    <source>
        <dbReference type="ARBA" id="ARBA00049103"/>
    </source>
</evidence>
<comment type="catalytic activity">
    <reaction evidence="7">
        <text>N-terminal L-methionyl-L-lysyl-[protein] + acetyl-CoA = N-terminal N(alpha)-acetyl-L-methionyl-L-lysyl-[protein] + CoA + H(+)</text>
        <dbReference type="Rhea" id="RHEA:50580"/>
        <dbReference type="Rhea" id="RHEA-COMP:12734"/>
        <dbReference type="Rhea" id="RHEA-COMP:12735"/>
        <dbReference type="ChEBI" id="CHEBI:15378"/>
        <dbReference type="ChEBI" id="CHEBI:57287"/>
        <dbReference type="ChEBI" id="CHEBI:57288"/>
        <dbReference type="ChEBI" id="CHEBI:133406"/>
        <dbReference type="ChEBI" id="CHEBI:133407"/>
        <dbReference type="EC" id="2.3.1.258"/>
    </reaction>
</comment>
<dbReference type="Gene3D" id="3.40.630.30">
    <property type="match status" value="1"/>
</dbReference>
<comment type="catalytic activity">
    <reaction evidence="9">
        <text>N-terminal L-methionyl-L-alanyl-[protein] + acetyl-CoA = N-terminal N(alpha)-acetyl-L-methionyl-L-alanyl-[protein] + CoA + H(+)</text>
        <dbReference type="Rhea" id="RHEA:50564"/>
        <dbReference type="Rhea" id="RHEA-COMP:12726"/>
        <dbReference type="Rhea" id="RHEA-COMP:12727"/>
        <dbReference type="ChEBI" id="CHEBI:15378"/>
        <dbReference type="ChEBI" id="CHEBI:57287"/>
        <dbReference type="ChEBI" id="CHEBI:57288"/>
        <dbReference type="ChEBI" id="CHEBI:133398"/>
        <dbReference type="ChEBI" id="CHEBI:133399"/>
        <dbReference type="EC" id="2.3.1.258"/>
    </reaction>
</comment>
<comment type="catalytic activity">
    <reaction evidence="8">
        <text>N-terminal L-methionyl-L-valyl-[protein] + acetyl-CoA = N-terminal N(alpha)-acetyl-L-methionyl-L-valyl-[protein] + CoA + H(+)</text>
        <dbReference type="Rhea" id="RHEA:50572"/>
        <dbReference type="Rhea" id="RHEA-COMP:12730"/>
        <dbReference type="Rhea" id="RHEA-COMP:12731"/>
        <dbReference type="ChEBI" id="CHEBI:15378"/>
        <dbReference type="ChEBI" id="CHEBI:57287"/>
        <dbReference type="ChEBI" id="CHEBI:57288"/>
        <dbReference type="ChEBI" id="CHEBI:133402"/>
        <dbReference type="ChEBI" id="CHEBI:133403"/>
        <dbReference type="EC" id="2.3.1.258"/>
    </reaction>
</comment>
<dbReference type="PROSITE" id="PS51186">
    <property type="entry name" value="GNAT"/>
    <property type="match status" value="1"/>
</dbReference>
<feature type="domain" description="N-acetyltransferase" evidence="12">
    <location>
        <begin position="69"/>
        <end position="223"/>
    </location>
</feature>
<comment type="catalytic activity">
    <reaction evidence="4">
        <text>N-terminal L-methionyl-L-seryl-[protein] + acetyl-CoA = N-terminal N(alpha)-acetyl-L-methionyl-L-seryl-[protein] + CoA + H(+)</text>
        <dbReference type="Rhea" id="RHEA:50568"/>
        <dbReference type="Rhea" id="RHEA-COMP:12728"/>
        <dbReference type="Rhea" id="RHEA-COMP:12729"/>
        <dbReference type="ChEBI" id="CHEBI:15378"/>
        <dbReference type="ChEBI" id="CHEBI:57287"/>
        <dbReference type="ChEBI" id="CHEBI:57288"/>
        <dbReference type="ChEBI" id="CHEBI:133400"/>
        <dbReference type="ChEBI" id="CHEBI:133401"/>
        <dbReference type="EC" id="2.3.1.258"/>
    </reaction>
</comment>
<comment type="catalytic activity">
    <reaction evidence="5">
        <text>N-terminal L-methionyl-L-tyrosyl-[protein] + acetyl-CoA = N-terminal N(alpha)-acetyl-L-methionyl-L-tyrosyl-[protein] + CoA + H(+)</text>
        <dbReference type="Rhea" id="RHEA:50532"/>
        <dbReference type="Rhea" id="RHEA-COMP:12717"/>
        <dbReference type="Rhea" id="RHEA-COMP:12718"/>
        <dbReference type="ChEBI" id="CHEBI:15378"/>
        <dbReference type="ChEBI" id="CHEBI:57287"/>
        <dbReference type="ChEBI" id="CHEBI:57288"/>
        <dbReference type="ChEBI" id="CHEBI:133384"/>
        <dbReference type="ChEBI" id="CHEBI:133385"/>
        <dbReference type="EC" id="2.3.1.258"/>
    </reaction>
</comment>
<evidence type="ECO:0000256" key="11">
    <source>
        <dbReference type="ARBA" id="ARBA00049454"/>
    </source>
</evidence>
<evidence type="ECO:0000256" key="6">
    <source>
        <dbReference type="ARBA" id="ARBA00048490"/>
    </source>
</evidence>
<evidence type="ECO:0000256" key="2">
    <source>
        <dbReference type="ARBA" id="ARBA00023315"/>
    </source>
</evidence>
<dbReference type="FunFam" id="3.40.630.30:FF:000006">
    <property type="entry name" value="Putative n-alpha-acetyltransferase 50"/>
    <property type="match status" value="1"/>
</dbReference>
<evidence type="ECO:0000313" key="13">
    <source>
        <dbReference type="WBParaSite" id="SSLN_0001835201-mRNA-1"/>
    </source>
</evidence>
<evidence type="ECO:0000256" key="7">
    <source>
        <dbReference type="ARBA" id="ARBA00048618"/>
    </source>
</evidence>
<name>A0A183TMI0_SCHSO</name>
<reference evidence="13" key="1">
    <citation type="submission" date="2016-06" db="UniProtKB">
        <authorList>
            <consortium name="WormBaseParasite"/>
        </authorList>
    </citation>
    <scope>IDENTIFICATION</scope>
</reference>
<evidence type="ECO:0000256" key="3">
    <source>
        <dbReference type="ARBA" id="ARBA00039121"/>
    </source>
</evidence>
<evidence type="ECO:0000259" key="12">
    <source>
        <dbReference type="PROSITE" id="PS51186"/>
    </source>
</evidence>
<evidence type="ECO:0000256" key="4">
    <source>
        <dbReference type="ARBA" id="ARBA00048251"/>
    </source>
</evidence>
<dbReference type="InterPro" id="IPR051556">
    <property type="entry name" value="N-term/lysine_N-AcTrnsfr"/>
</dbReference>
<dbReference type="GO" id="GO:0007064">
    <property type="term" value="P:mitotic sister chromatid cohesion"/>
    <property type="evidence" value="ECO:0007669"/>
    <property type="project" value="TreeGrafter"/>
</dbReference>
<dbReference type="EC" id="2.3.1.258" evidence="3"/>
<protein>
    <recommendedName>
        <fullName evidence="3">N-terminal methionine N(alpha)-acetyltransferase NatE</fullName>
        <ecNumber evidence="3">2.3.1.258</ecNumber>
    </recommendedName>
</protein>
<comment type="catalytic activity">
    <reaction evidence="6">
        <text>N-terminal L-methionyl-L-phenylalanyl-[protein] + acetyl-CoA = N-terminal N(alpha)-acetyl-L-methionyl-L-phenylalanyl-[protein] + CoA + H(+)</text>
        <dbReference type="Rhea" id="RHEA:50528"/>
        <dbReference type="Rhea" id="RHEA-COMP:12715"/>
        <dbReference type="Rhea" id="RHEA-COMP:12716"/>
        <dbReference type="ChEBI" id="CHEBI:15378"/>
        <dbReference type="ChEBI" id="CHEBI:57287"/>
        <dbReference type="ChEBI" id="CHEBI:57288"/>
        <dbReference type="ChEBI" id="CHEBI:133382"/>
        <dbReference type="ChEBI" id="CHEBI:133383"/>
        <dbReference type="EC" id="2.3.1.258"/>
    </reaction>
</comment>
<proteinExistence type="predicted"/>
<keyword evidence="2" id="KW-0012">Acyltransferase</keyword>
<dbReference type="GO" id="GO:0120518">
    <property type="term" value="F:protein N-terminal-methionine acetyltransferase activity"/>
    <property type="evidence" value="ECO:0007669"/>
    <property type="project" value="UniProtKB-EC"/>
</dbReference>
<comment type="catalytic activity">
    <reaction evidence="10">
        <text>N-terminal L-methionyl-L-leucyl-[protein] + acetyl-CoA = N-terminal N(alpha)-acetyl-L-methionyl-L-leucyl-[protein] + CoA + H(+)</text>
        <dbReference type="Rhea" id="RHEA:50520"/>
        <dbReference type="Rhea" id="RHEA-COMP:12711"/>
        <dbReference type="Rhea" id="RHEA-COMP:12712"/>
        <dbReference type="ChEBI" id="CHEBI:15378"/>
        <dbReference type="ChEBI" id="CHEBI:57287"/>
        <dbReference type="ChEBI" id="CHEBI:57288"/>
        <dbReference type="ChEBI" id="CHEBI:133377"/>
        <dbReference type="ChEBI" id="CHEBI:133378"/>
        <dbReference type="EC" id="2.3.1.258"/>
    </reaction>
</comment>
<evidence type="ECO:0000256" key="1">
    <source>
        <dbReference type="ARBA" id="ARBA00022679"/>
    </source>
</evidence>
<sequence length="234" mass="27196">LQISSKQSQIKRVRTLLAMLNRTEKQQKCMCECVLYGSCGNQHFHEQMSILEKSTNGEIQKLNSKYVRLELGELTPHNIKQLRIINRTVFPVLYTEKFYTDLLKRPKFCRLAYFNDIVVGAVCYRIESPTGNDNSTSKKCYIMTLGCLAPYRRHGIGSMLLKYVLHKCRKNNQIKSAYLHVHIENEEAIKFYQKFGFEVAGRVESYYHRLSPQDAFILEKQIDHSEPVSSSDSE</sequence>
<organism evidence="13">
    <name type="scientific">Schistocephalus solidus</name>
    <name type="common">Tapeworm</name>
    <dbReference type="NCBI Taxonomy" id="70667"/>
    <lineage>
        <taxon>Eukaryota</taxon>
        <taxon>Metazoa</taxon>
        <taxon>Spiralia</taxon>
        <taxon>Lophotrochozoa</taxon>
        <taxon>Platyhelminthes</taxon>
        <taxon>Cestoda</taxon>
        <taxon>Eucestoda</taxon>
        <taxon>Diphyllobothriidea</taxon>
        <taxon>Diphyllobothriidae</taxon>
        <taxon>Schistocephalus</taxon>
    </lineage>
</organism>
<dbReference type="GO" id="GO:0031415">
    <property type="term" value="C:NatA complex"/>
    <property type="evidence" value="ECO:0007669"/>
    <property type="project" value="TreeGrafter"/>
</dbReference>
<dbReference type="Pfam" id="PF00583">
    <property type="entry name" value="Acetyltransf_1"/>
    <property type="match status" value="1"/>
</dbReference>
<dbReference type="PANTHER" id="PTHR42919:SF8">
    <property type="entry name" value="N-ALPHA-ACETYLTRANSFERASE 50"/>
    <property type="match status" value="1"/>
</dbReference>